<proteinExistence type="predicted"/>
<dbReference type="SMART" id="SM00881">
    <property type="entry name" value="CoA_binding"/>
    <property type="match status" value="1"/>
</dbReference>
<dbReference type="Gene3D" id="3.40.50.720">
    <property type="entry name" value="NAD(P)-binding Rossmann-like Domain"/>
    <property type="match status" value="1"/>
</dbReference>
<protein>
    <submittedName>
        <fullName evidence="2">CoA-binding protein</fullName>
    </submittedName>
</protein>
<dbReference type="PANTHER" id="PTHR33303:SF2">
    <property type="entry name" value="COA-BINDING DOMAIN-CONTAINING PROTEIN"/>
    <property type="match status" value="1"/>
</dbReference>
<evidence type="ECO:0000259" key="1">
    <source>
        <dbReference type="SMART" id="SM00881"/>
    </source>
</evidence>
<reference evidence="2 3" key="1">
    <citation type="submission" date="2019-12" db="EMBL/GenBank/DDBJ databases">
        <title>Strain KN286 was isolated from seawater, which was collected from Caroline Seamount in the tropical western Pacific.</title>
        <authorList>
            <person name="Wang Q."/>
        </authorList>
    </citation>
    <scope>NUCLEOTIDE SEQUENCE [LARGE SCALE GENOMIC DNA]</scope>
    <source>
        <strain evidence="2 3">KN286</strain>
    </source>
</reference>
<keyword evidence="3" id="KW-1185">Reference proteome</keyword>
<gene>
    <name evidence="2" type="ORF">GSH16_11795</name>
</gene>
<organism evidence="2 3">
    <name type="scientific">Oceanomicrobium pacificus</name>
    <dbReference type="NCBI Taxonomy" id="2692916"/>
    <lineage>
        <taxon>Bacteria</taxon>
        <taxon>Pseudomonadati</taxon>
        <taxon>Pseudomonadota</taxon>
        <taxon>Alphaproteobacteria</taxon>
        <taxon>Rhodobacterales</taxon>
        <taxon>Paracoccaceae</taxon>
        <taxon>Oceanomicrobium</taxon>
    </lineage>
</organism>
<dbReference type="InterPro" id="IPR003781">
    <property type="entry name" value="CoA-bd"/>
</dbReference>
<sequence length="147" mass="15357">MPLTLDADIRDLLERTRTIAIVGASPNPARPAHRVMAYLQAAGYHVIPVNPGQAGSEILGAPAYASLSDIPEGTTVDMVDIFRRSEAVAGIVEEALDTAGSLGISSIWMQLGIGDAAAAARAEAAGLHTVSDRCTKIEHARLIGRMA</sequence>
<dbReference type="AlphaFoldDB" id="A0A6B0U5D2"/>
<dbReference type="EMBL" id="WUWG01000005">
    <property type="protein sequence ID" value="MXU66131.1"/>
    <property type="molecule type" value="Genomic_DNA"/>
</dbReference>
<dbReference type="RefSeq" id="WP_160855349.1">
    <property type="nucleotide sequence ID" value="NZ_WUWG01000005.1"/>
</dbReference>
<dbReference type="Pfam" id="PF13380">
    <property type="entry name" value="CoA_binding_2"/>
    <property type="match status" value="1"/>
</dbReference>
<dbReference type="Proteomes" id="UP000436016">
    <property type="component" value="Unassembled WGS sequence"/>
</dbReference>
<dbReference type="InterPro" id="IPR036291">
    <property type="entry name" value="NAD(P)-bd_dom_sf"/>
</dbReference>
<dbReference type="PANTHER" id="PTHR33303">
    <property type="entry name" value="CYTOPLASMIC PROTEIN-RELATED"/>
    <property type="match status" value="1"/>
</dbReference>
<evidence type="ECO:0000313" key="2">
    <source>
        <dbReference type="EMBL" id="MXU66131.1"/>
    </source>
</evidence>
<feature type="domain" description="CoA-binding" evidence="1">
    <location>
        <begin position="12"/>
        <end position="113"/>
    </location>
</feature>
<dbReference type="SUPFAM" id="SSF51735">
    <property type="entry name" value="NAD(P)-binding Rossmann-fold domains"/>
    <property type="match status" value="1"/>
</dbReference>
<accession>A0A6B0U5D2</accession>
<name>A0A6B0U5D2_9RHOB</name>
<evidence type="ECO:0000313" key="3">
    <source>
        <dbReference type="Proteomes" id="UP000436016"/>
    </source>
</evidence>
<comment type="caution">
    <text evidence="2">The sequence shown here is derived from an EMBL/GenBank/DDBJ whole genome shotgun (WGS) entry which is preliminary data.</text>
</comment>